<dbReference type="OrthoDB" id="2966769at2759"/>
<feature type="non-terminal residue" evidence="2">
    <location>
        <position position="1"/>
    </location>
</feature>
<accession>A0A4Y7SWX3</accession>
<dbReference type="EMBL" id="QPFP01000039">
    <property type="protein sequence ID" value="TEB27559.1"/>
    <property type="molecule type" value="Genomic_DNA"/>
</dbReference>
<feature type="chain" id="PRO_5039810166" evidence="1">
    <location>
        <begin position="18"/>
        <end position="150"/>
    </location>
</feature>
<sequence>LLSFILHFLVSLQGAQAAITTPINRNNDYVEQNAKGSFCFYPKAVDPASIDVACVGGSKGDYAQVMQTHLNLTTSINYFSGSLERLGGPEWVFQSGGRKVYLCLTGRAGDYTYQTMCTTVGRDNSLGNSTTPYCKIQAGQRRVTDGCYVP</sequence>
<keyword evidence="1" id="KW-0732">Signal</keyword>
<name>A0A4Y7SWX3_COPMI</name>
<organism evidence="2 4">
    <name type="scientific">Coprinellus micaceus</name>
    <name type="common">Glistening ink-cap mushroom</name>
    <name type="synonym">Coprinus micaceus</name>
    <dbReference type="NCBI Taxonomy" id="71717"/>
    <lineage>
        <taxon>Eukaryota</taxon>
        <taxon>Fungi</taxon>
        <taxon>Dikarya</taxon>
        <taxon>Basidiomycota</taxon>
        <taxon>Agaricomycotina</taxon>
        <taxon>Agaricomycetes</taxon>
        <taxon>Agaricomycetidae</taxon>
        <taxon>Agaricales</taxon>
        <taxon>Agaricineae</taxon>
        <taxon>Psathyrellaceae</taxon>
        <taxon>Coprinellus</taxon>
    </lineage>
</organism>
<dbReference type="AlphaFoldDB" id="A0A4Y7SWX3"/>
<keyword evidence="4" id="KW-1185">Reference proteome</keyword>
<proteinExistence type="predicted"/>
<feature type="signal peptide" evidence="1">
    <location>
        <begin position="1"/>
        <end position="17"/>
    </location>
</feature>
<feature type="non-terminal residue" evidence="2">
    <location>
        <position position="150"/>
    </location>
</feature>
<protein>
    <submittedName>
        <fullName evidence="2">Uncharacterized protein</fullName>
    </submittedName>
</protein>
<comment type="caution">
    <text evidence="2">The sequence shown here is derived from an EMBL/GenBank/DDBJ whole genome shotgun (WGS) entry which is preliminary data.</text>
</comment>
<evidence type="ECO:0000256" key="1">
    <source>
        <dbReference type="SAM" id="SignalP"/>
    </source>
</evidence>
<gene>
    <name evidence="2" type="ORF">FA13DRAFT_1587020</name>
    <name evidence="3" type="ORF">FA13DRAFT_1601037</name>
</gene>
<dbReference type="Proteomes" id="UP000298030">
    <property type="component" value="Unassembled WGS sequence"/>
</dbReference>
<evidence type="ECO:0000313" key="3">
    <source>
        <dbReference type="EMBL" id="TEB27559.1"/>
    </source>
</evidence>
<evidence type="ECO:0000313" key="4">
    <source>
        <dbReference type="Proteomes" id="UP000298030"/>
    </source>
</evidence>
<reference evidence="2 4" key="1">
    <citation type="journal article" date="2019" name="Nat. Ecol. Evol.">
        <title>Megaphylogeny resolves global patterns of mushroom evolution.</title>
        <authorList>
            <person name="Varga T."/>
            <person name="Krizsan K."/>
            <person name="Foldi C."/>
            <person name="Dima B."/>
            <person name="Sanchez-Garcia M."/>
            <person name="Sanchez-Ramirez S."/>
            <person name="Szollosi G.J."/>
            <person name="Szarkandi J.G."/>
            <person name="Papp V."/>
            <person name="Albert L."/>
            <person name="Andreopoulos W."/>
            <person name="Angelini C."/>
            <person name="Antonin V."/>
            <person name="Barry K.W."/>
            <person name="Bougher N.L."/>
            <person name="Buchanan P."/>
            <person name="Buyck B."/>
            <person name="Bense V."/>
            <person name="Catcheside P."/>
            <person name="Chovatia M."/>
            <person name="Cooper J."/>
            <person name="Damon W."/>
            <person name="Desjardin D."/>
            <person name="Finy P."/>
            <person name="Geml J."/>
            <person name="Haridas S."/>
            <person name="Hughes K."/>
            <person name="Justo A."/>
            <person name="Karasinski D."/>
            <person name="Kautmanova I."/>
            <person name="Kiss B."/>
            <person name="Kocsube S."/>
            <person name="Kotiranta H."/>
            <person name="LaButti K.M."/>
            <person name="Lechner B.E."/>
            <person name="Liimatainen K."/>
            <person name="Lipzen A."/>
            <person name="Lukacs Z."/>
            <person name="Mihaltcheva S."/>
            <person name="Morgado L.N."/>
            <person name="Niskanen T."/>
            <person name="Noordeloos M.E."/>
            <person name="Ohm R.A."/>
            <person name="Ortiz-Santana B."/>
            <person name="Ovrebo C."/>
            <person name="Racz N."/>
            <person name="Riley R."/>
            <person name="Savchenko A."/>
            <person name="Shiryaev A."/>
            <person name="Soop K."/>
            <person name="Spirin V."/>
            <person name="Szebenyi C."/>
            <person name="Tomsovsky M."/>
            <person name="Tulloss R.E."/>
            <person name="Uehling J."/>
            <person name="Grigoriev I.V."/>
            <person name="Vagvolgyi C."/>
            <person name="Papp T."/>
            <person name="Martin F.M."/>
            <person name="Miettinen O."/>
            <person name="Hibbett D.S."/>
            <person name="Nagy L.G."/>
        </authorList>
    </citation>
    <scope>NUCLEOTIDE SEQUENCE [LARGE SCALE GENOMIC DNA]</scope>
    <source>
        <strain evidence="2 4">FP101781</strain>
    </source>
</reference>
<evidence type="ECO:0000313" key="2">
    <source>
        <dbReference type="EMBL" id="TEB26134.1"/>
    </source>
</evidence>
<dbReference type="EMBL" id="QPFP01000051">
    <property type="protein sequence ID" value="TEB26134.1"/>
    <property type="molecule type" value="Genomic_DNA"/>
</dbReference>